<gene>
    <name evidence="1" type="ORF">GCM10009090_19280</name>
</gene>
<dbReference type="PANTHER" id="PTHR28181:SF2">
    <property type="entry name" value="PHOSPHORIC MONOESTER HYDROLASE"/>
    <property type="match status" value="1"/>
</dbReference>
<dbReference type="Gene3D" id="3.40.50.1000">
    <property type="entry name" value="HAD superfamily/HAD-like"/>
    <property type="match status" value="1"/>
</dbReference>
<proteinExistence type="predicted"/>
<dbReference type="Pfam" id="PF12710">
    <property type="entry name" value="HAD"/>
    <property type="match status" value="1"/>
</dbReference>
<dbReference type="Proteomes" id="UP000623958">
    <property type="component" value="Unassembled WGS sequence"/>
</dbReference>
<dbReference type="InterPro" id="IPR036412">
    <property type="entry name" value="HAD-like_sf"/>
</dbReference>
<protein>
    <submittedName>
        <fullName evidence="1">2,3-diketo-5-methylthio-1-phosphopentane phosphatase</fullName>
    </submittedName>
</protein>
<keyword evidence="2" id="KW-1185">Reference proteome</keyword>
<sequence length="251" mass="27293">MASTLHDSVSPMSPQPPLSWSVLCDFDGTIGLQDVIDTLLDRFGLPGWEALEADWQAGRIGSAACMQGQVALLDMGPEQFERHLDGLAIDPYFPRFAAAVAARGLPLQVVSDGLDQPIQVLLARHGLRHLPTVANRLSRAERPRRWRLDSPYQAPGCTAGTCKCAQVRQHRPHAHSRVLLIGDGTSDFCAAGRADYVFAKRKLIDHCRLRGIAHSPIDDFQDALALLPRLLDGRLTDPAPLPALALAPLPA</sequence>
<dbReference type="NCBIfam" id="TIGR01488">
    <property type="entry name" value="HAD-SF-IB"/>
    <property type="match status" value="1"/>
</dbReference>
<dbReference type="SUPFAM" id="SSF56784">
    <property type="entry name" value="HAD-like"/>
    <property type="match status" value="1"/>
</dbReference>
<dbReference type="EMBL" id="BNBA01000013">
    <property type="protein sequence ID" value="GHH53645.1"/>
    <property type="molecule type" value="Genomic_DNA"/>
</dbReference>
<dbReference type="InterPro" id="IPR050849">
    <property type="entry name" value="HAD-like_hydrolase_phosphatase"/>
</dbReference>
<dbReference type="Gene3D" id="3.90.1470.20">
    <property type="match status" value="1"/>
</dbReference>
<name>A0A919KI62_9XANT</name>
<accession>A0A919KI62</accession>
<evidence type="ECO:0000313" key="2">
    <source>
        <dbReference type="Proteomes" id="UP000623958"/>
    </source>
</evidence>
<evidence type="ECO:0000313" key="1">
    <source>
        <dbReference type="EMBL" id="GHH53645.1"/>
    </source>
</evidence>
<organism evidence="1 2">
    <name type="scientific">Xanthomonas boreopolis</name>
    <dbReference type="NCBI Taxonomy" id="86183"/>
    <lineage>
        <taxon>Bacteria</taxon>
        <taxon>Pseudomonadati</taxon>
        <taxon>Pseudomonadota</taxon>
        <taxon>Gammaproteobacteria</taxon>
        <taxon>Lysobacterales</taxon>
        <taxon>Lysobacteraceae</taxon>
        <taxon>Xanthomonas</taxon>
    </lineage>
</organism>
<dbReference type="PANTHER" id="PTHR28181">
    <property type="entry name" value="UPF0655 PROTEIN YCR015C"/>
    <property type="match status" value="1"/>
</dbReference>
<dbReference type="AlphaFoldDB" id="A0A919KI62"/>
<reference evidence="1" key="2">
    <citation type="submission" date="2020-09" db="EMBL/GenBank/DDBJ databases">
        <authorList>
            <person name="Sun Q."/>
            <person name="Ohkuma M."/>
        </authorList>
    </citation>
    <scope>NUCLEOTIDE SEQUENCE</scope>
    <source>
        <strain evidence="1">JCM 13306</strain>
    </source>
</reference>
<comment type="caution">
    <text evidence="1">The sequence shown here is derived from an EMBL/GenBank/DDBJ whole genome shotgun (WGS) entry which is preliminary data.</text>
</comment>
<reference evidence="1" key="1">
    <citation type="journal article" date="2014" name="Int. J. Syst. Evol. Microbiol.">
        <title>Complete genome sequence of Corynebacterium casei LMG S-19264T (=DSM 44701T), isolated from a smear-ripened cheese.</title>
        <authorList>
            <consortium name="US DOE Joint Genome Institute (JGI-PGF)"/>
            <person name="Walter F."/>
            <person name="Albersmeier A."/>
            <person name="Kalinowski J."/>
            <person name="Ruckert C."/>
        </authorList>
    </citation>
    <scope>NUCLEOTIDE SEQUENCE</scope>
    <source>
        <strain evidence="1">JCM 13306</strain>
    </source>
</reference>
<dbReference type="InterPro" id="IPR023214">
    <property type="entry name" value="HAD_sf"/>
</dbReference>